<dbReference type="InterPro" id="IPR050902">
    <property type="entry name" value="ABC_Transporter_SBP"/>
</dbReference>
<evidence type="ECO:0000259" key="2">
    <source>
        <dbReference type="PROSITE" id="PS50983"/>
    </source>
</evidence>
<feature type="signal peptide" evidence="1">
    <location>
        <begin position="1"/>
        <end position="17"/>
    </location>
</feature>
<dbReference type="AlphaFoldDB" id="A0A841I2H7"/>
<dbReference type="PROSITE" id="PS50983">
    <property type="entry name" value="FE_B12_PBP"/>
    <property type="match status" value="1"/>
</dbReference>
<reference evidence="3 4" key="1">
    <citation type="submission" date="2020-08" db="EMBL/GenBank/DDBJ databases">
        <title>Genomic Encyclopedia of Type Strains, Phase IV (KMG-IV): sequencing the most valuable type-strain genomes for metagenomic binning, comparative biology and taxonomic classification.</title>
        <authorList>
            <person name="Goeker M."/>
        </authorList>
    </citation>
    <scope>NUCLEOTIDE SEQUENCE [LARGE SCALE GENOMIC DNA]</scope>
    <source>
        <strain evidence="3 4">DSM 21458</strain>
    </source>
</reference>
<dbReference type="PANTHER" id="PTHR30535:SF7">
    <property type="entry name" value="IRON(III) DICITRATE-BINDING PROTEIN"/>
    <property type="match status" value="1"/>
</dbReference>
<protein>
    <submittedName>
        <fullName evidence="3">Iron complex transport system substrate-binding protein</fullName>
    </submittedName>
</protein>
<organism evidence="3 4">
    <name type="scientific">Deinobacterium chartae</name>
    <dbReference type="NCBI Taxonomy" id="521158"/>
    <lineage>
        <taxon>Bacteria</taxon>
        <taxon>Thermotogati</taxon>
        <taxon>Deinococcota</taxon>
        <taxon>Deinococci</taxon>
        <taxon>Deinococcales</taxon>
        <taxon>Deinococcaceae</taxon>
        <taxon>Deinobacterium</taxon>
    </lineage>
</organism>
<keyword evidence="4" id="KW-1185">Reference proteome</keyword>
<feature type="domain" description="Fe/B12 periplasmic-binding" evidence="2">
    <location>
        <begin position="36"/>
        <end position="311"/>
    </location>
</feature>
<keyword evidence="1" id="KW-0732">Signal</keyword>
<dbReference type="Pfam" id="PF01497">
    <property type="entry name" value="Peripla_BP_2"/>
    <property type="match status" value="1"/>
</dbReference>
<dbReference type="PANTHER" id="PTHR30535">
    <property type="entry name" value="VITAMIN B12-BINDING PROTEIN"/>
    <property type="match status" value="1"/>
</dbReference>
<dbReference type="RefSeq" id="WP_183988756.1">
    <property type="nucleotide sequence ID" value="NZ_JACHHG010000019.1"/>
</dbReference>
<evidence type="ECO:0000313" key="4">
    <source>
        <dbReference type="Proteomes" id="UP000569951"/>
    </source>
</evidence>
<proteinExistence type="predicted"/>
<evidence type="ECO:0000313" key="3">
    <source>
        <dbReference type="EMBL" id="MBB6100021.1"/>
    </source>
</evidence>
<dbReference type="SUPFAM" id="SSF53807">
    <property type="entry name" value="Helical backbone' metal receptor"/>
    <property type="match status" value="1"/>
</dbReference>
<dbReference type="InterPro" id="IPR002491">
    <property type="entry name" value="ABC_transptr_periplasmic_BD"/>
</dbReference>
<comment type="caution">
    <text evidence="3">The sequence shown here is derived from an EMBL/GenBank/DDBJ whole genome shotgun (WGS) entry which is preliminary data.</text>
</comment>
<dbReference type="Gene3D" id="3.40.50.1980">
    <property type="entry name" value="Nitrogenase molybdenum iron protein domain"/>
    <property type="match status" value="2"/>
</dbReference>
<evidence type="ECO:0000256" key="1">
    <source>
        <dbReference type="SAM" id="SignalP"/>
    </source>
</evidence>
<dbReference type="EMBL" id="JACHHG010000019">
    <property type="protein sequence ID" value="MBB6100021.1"/>
    <property type="molecule type" value="Genomic_DNA"/>
</dbReference>
<sequence>MKKLLLTAMLALLPAAAAVRVNNCGLALNVQAPPKRAVTLNQSATEIMLSLGLEGRMVGTAYLDDRIWPRLEAAYRKVPVLAAEYPSQEVLLNAAPDFIYGAYASAFGKDVAGARTELLKSGVIAFLSPLSCENRALRPARLTMQHIYDEILAVGRIFGVTERARSVVAGMRRDELQVKALAAHARSSPRVMWLDNLEKQPSVGGSGGVPGMILRMVGARNVFEDLPGSWGEVSWEAVLSRPIDAIVVADASWSPAAEKIAALTGNPVYADIRAVRERRFIVVPFSETTPGVRVLAAAQRVARGLYPGSAR</sequence>
<accession>A0A841I2H7</accession>
<gene>
    <name evidence="3" type="ORF">HNR42_003486</name>
</gene>
<dbReference type="Proteomes" id="UP000569951">
    <property type="component" value="Unassembled WGS sequence"/>
</dbReference>
<feature type="chain" id="PRO_5032904247" evidence="1">
    <location>
        <begin position="18"/>
        <end position="311"/>
    </location>
</feature>
<name>A0A841I2H7_9DEIO</name>